<evidence type="ECO:0000256" key="2">
    <source>
        <dbReference type="ARBA" id="ARBA00005716"/>
    </source>
</evidence>
<protein>
    <recommendedName>
        <fullName evidence="3">Mediator of RNA polymerase II transcription subunit 8</fullName>
    </recommendedName>
    <alternativeName>
        <fullName evidence="8">Mediator complex subunit 8</fullName>
    </alternativeName>
</protein>
<dbReference type="GO" id="GO:0070847">
    <property type="term" value="C:core mediator complex"/>
    <property type="evidence" value="ECO:0007669"/>
    <property type="project" value="TreeGrafter"/>
</dbReference>
<evidence type="ECO:0000313" key="11">
    <source>
        <dbReference type="Proteomes" id="UP000283090"/>
    </source>
</evidence>
<dbReference type="Gene3D" id="1.20.58.1710">
    <property type="match status" value="1"/>
</dbReference>
<keyword evidence="6" id="KW-0804">Transcription</keyword>
<dbReference type="GO" id="GO:0006357">
    <property type="term" value="P:regulation of transcription by RNA polymerase II"/>
    <property type="evidence" value="ECO:0007669"/>
    <property type="project" value="InterPro"/>
</dbReference>
<evidence type="ECO:0000256" key="7">
    <source>
        <dbReference type="ARBA" id="ARBA00023242"/>
    </source>
</evidence>
<dbReference type="GeneID" id="93589175"/>
<dbReference type="GO" id="GO:0000978">
    <property type="term" value="F:RNA polymerase II cis-regulatory region sequence-specific DNA binding"/>
    <property type="evidence" value="ECO:0007669"/>
    <property type="project" value="TreeGrafter"/>
</dbReference>
<gene>
    <name evidence="10" type="ORF">DFL_006864</name>
</gene>
<feature type="compositionally biased region" description="Basic and acidic residues" evidence="9">
    <location>
        <begin position="659"/>
        <end position="695"/>
    </location>
</feature>
<dbReference type="InterPro" id="IPR019364">
    <property type="entry name" value="Mediatior_Med8_fun/met"/>
</dbReference>
<feature type="region of interest" description="Disordered" evidence="9">
    <location>
        <begin position="573"/>
        <end position="717"/>
    </location>
</feature>
<dbReference type="RefSeq" id="XP_067487981.1">
    <property type="nucleotide sequence ID" value="XM_067636355.1"/>
</dbReference>
<dbReference type="PANTHER" id="PTHR13074">
    <property type="entry name" value="MEDIATOR OF RNA POLYMERASE II TRANSCRIPTION SUBUNIT 8"/>
    <property type="match status" value="1"/>
</dbReference>
<proteinExistence type="inferred from homology"/>
<keyword evidence="4" id="KW-0805">Transcription regulation</keyword>
<feature type="compositionally biased region" description="Polar residues" evidence="9">
    <location>
        <begin position="573"/>
        <end position="588"/>
    </location>
</feature>
<comment type="caution">
    <text evidence="10">The sequence shown here is derived from an EMBL/GenBank/DDBJ whole genome shotgun (WGS) entry which is preliminary data.</text>
</comment>
<keyword evidence="5" id="KW-0010">Activator</keyword>
<dbReference type="PANTHER" id="PTHR13074:SF9">
    <property type="entry name" value="MEDIATOR OF RNA POLYMERASE II TRANSCRIPTION SUBUNIT 8"/>
    <property type="match status" value="1"/>
</dbReference>
<evidence type="ECO:0000313" key="10">
    <source>
        <dbReference type="EMBL" id="RVD82437.1"/>
    </source>
</evidence>
<sequence>MPAKEGTSGQDVQGLSEVDDVDSRGEMKEVFVGGTLVRCAVKLNADCCLVLHNQTIKQTSKQQFTTPSRFIIFIITITFNLQPPTSNIDIKNPDMASPTLPVEALDRMRIQLGLLSQSISSLLQELRTSDPLPPWTTLTAQLAILNSQLSTISRSLHQHSASLSTTVVYPLPTFPGRTQDGQLHRLLGKKLTPEVQDWIQIGRKAGLALTSKPKNDDDDSDDDSEPEAEDEQEVEDDDDDDMDEDDGDDPESKRRKRHWALKVVLKDQRSRDWDSDFTKEEIEAVGGDLARIQTGLKTHPDGSIIKRSIDSSVLSTSALNKRDEKGWTLDMMFRFMSTGMRPVEGHPSVYAGTNTVPETTCAGTNAGSKIIIFTAADVDAGKDNGTGTKITTGINIVPETITPAGSPTPPPGPDIPKPPPIEQAIQIPPIKTWRPQPQPQMFKKTDPNTFNPSPFKFIIKSKKIATPDTSTPEISIAATSIPNTSIQKISTPDISTPNFSTPDVSTTLDSVSNINLLSGLSNGSTRVTRSEARILAAAQAAAGLTSQETPEPPSIVDQLDKLLTNSPIRTPAAQSILNIPSTKQLTISPPTPSRAKAAEPPTPPKSSRSSRSPKEPKLPKGRAPKVPKAPREPRSPKAPKEPKSPKTPKALKEPGSPKTSKERKAPKAPKEPKESAELVEPKQPKQPKQPEEPKQLESPMPPSETPSEGPLPATLSDLLKDIKAMEDLFGIS</sequence>
<evidence type="ECO:0000256" key="6">
    <source>
        <dbReference type="ARBA" id="ARBA00023163"/>
    </source>
</evidence>
<dbReference type="GO" id="GO:0016592">
    <property type="term" value="C:mediator complex"/>
    <property type="evidence" value="ECO:0007669"/>
    <property type="project" value="InterPro"/>
</dbReference>
<name>A0A436ZU05_ARTFL</name>
<evidence type="ECO:0000256" key="5">
    <source>
        <dbReference type="ARBA" id="ARBA00023159"/>
    </source>
</evidence>
<evidence type="ECO:0000256" key="1">
    <source>
        <dbReference type="ARBA" id="ARBA00004123"/>
    </source>
</evidence>
<organism evidence="10 11">
    <name type="scientific">Arthrobotrys flagrans</name>
    <name type="common">Nematode-trapping fungus</name>
    <name type="synonym">Trichothecium flagrans</name>
    <dbReference type="NCBI Taxonomy" id="97331"/>
    <lineage>
        <taxon>Eukaryota</taxon>
        <taxon>Fungi</taxon>
        <taxon>Dikarya</taxon>
        <taxon>Ascomycota</taxon>
        <taxon>Pezizomycotina</taxon>
        <taxon>Orbiliomycetes</taxon>
        <taxon>Orbiliales</taxon>
        <taxon>Orbiliaceae</taxon>
        <taxon>Arthrobotrys</taxon>
    </lineage>
</organism>
<reference evidence="10 11" key="1">
    <citation type="submission" date="2019-01" db="EMBL/GenBank/DDBJ databases">
        <title>Intercellular communication is required for trap formation in the nematode-trapping fungus Duddingtonia flagrans.</title>
        <authorList>
            <person name="Youssar L."/>
            <person name="Wernet V."/>
            <person name="Hensel N."/>
            <person name="Hildebrandt H.-G."/>
            <person name="Fischer R."/>
        </authorList>
    </citation>
    <scope>NUCLEOTIDE SEQUENCE [LARGE SCALE GENOMIC DNA]</scope>
    <source>
        <strain evidence="10 11">CBS H-5679</strain>
    </source>
</reference>
<dbReference type="EMBL" id="SAEB01000009">
    <property type="protein sequence ID" value="RVD82437.1"/>
    <property type="molecule type" value="Genomic_DNA"/>
</dbReference>
<accession>A0A436ZU05</accession>
<feature type="region of interest" description="Disordered" evidence="9">
    <location>
        <begin position="209"/>
        <end position="255"/>
    </location>
</feature>
<keyword evidence="7" id="KW-0539">Nucleus</keyword>
<evidence type="ECO:0000256" key="9">
    <source>
        <dbReference type="SAM" id="MobiDB-lite"/>
    </source>
</evidence>
<dbReference type="Gene3D" id="6.10.250.2610">
    <property type="match status" value="1"/>
</dbReference>
<dbReference type="OrthoDB" id="5329317at2759"/>
<evidence type="ECO:0000256" key="4">
    <source>
        <dbReference type="ARBA" id="ARBA00023015"/>
    </source>
</evidence>
<dbReference type="GO" id="GO:0003712">
    <property type="term" value="F:transcription coregulator activity"/>
    <property type="evidence" value="ECO:0007669"/>
    <property type="project" value="InterPro"/>
</dbReference>
<dbReference type="Pfam" id="PF10232">
    <property type="entry name" value="Med8"/>
    <property type="match status" value="1"/>
</dbReference>
<comment type="subcellular location">
    <subcellularLocation>
        <location evidence="1">Nucleus</location>
    </subcellularLocation>
</comment>
<dbReference type="Proteomes" id="UP000283090">
    <property type="component" value="Unassembled WGS sequence"/>
</dbReference>
<evidence type="ECO:0000256" key="8">
    <source>
        <dbReference type="ARBA" id="ARBA00031261"/>
    </source>
</evidence>
<evidence type="ECO:0000256" key="3">
    <source>
        <dbReference type="ARBA" id="ARBA00020637"/>
    </source>
</evidence>
<keyword evidence="11" id="KW-1185">Reference proteome</keyword>
<feature type="compositionally biased region" description="Acidic residues" evidence="9">
    <location>
        <begin position="216"/>
        <end position="249"/>
    </location>
</feature>
<comment type="similarity">
    <text evidence="2">Belongs to the Mediator complex subunit 8 family.</text>
</comment>
<dbReference type="AlphaFoldDB" id="A0A436ZU05"/>
<dbReference type="VEuPathDB" id="FungiDB:DFL_006864"/>
<feature type="compositionally biased region" description="Basic and acidic residues" evidence="9">
    <location>
        <begin position="629"/>
        <end position="644"/>
    </location>
</feature>